<evidence type="ECO:0000256" key="9">
    <source>
        <dbReference type="RuleBase" id="RU363032"/>
    </source>
</evidence>
<keyword evidence="13" id="KW-1185">Reference proteome</keyword>
<feature type="transmembrane region" description="Helical" evidence="9">
    <location>
        <begin position="216"/>
        <end position="243"/>
    </location>
</feature>
<feature type="transmembrane region" description="Helical" evidence="9">
    <location>
        <begin position="42"/>
        <end position="60"/>
    </location>
</feature>
<evidence type="ECO:0000256" key="6">
    <source>
        <dbReference type="ARBA" id="ARBA00022692"/>
    </source>
</evidence>
<feature type="transmembrane region" description="Helical" evidence="9">
    <location>
        <begin position="307"/>
        <end position="329"/>
    </location>
</feature>
<keyword evidence="8 9" id="KW-0472">Membrane</keyword>
<dbReference type="Pfam" id="PF00528">
    <property type="entry name" value="BPD_transp_1"/>
    <property type="match status" value="1"/>
</dbReference>
<feature type="transmembrane region" description="Helical" evidence="9">
    <location>
        <begin position="350"/>
        <end position="368"/>
    </location>
</feature>
<dbReference type="InterPro" id="IPR000515">
    <property type="entry name" value="MetI-like"/>
</dbReference>
<feature type="transmembrane region" description="Helical" evidence="9">
    <location>
        <begin position="255"/>
        <end position="276"/>
    </location>
</feature>
<dbReference type="InterPro" id="IPR035906">
    <property type="entry name" value="MetI-like_sf"/>
</dbReference>
<dbReference type="PANTHER" id="PTHR47314:SF1">
    <property type="entry name" value="MALTOSE_MALTODEXTRIN TRANSPORT SYSTEM PERMEASE PROTEIN MALF"/>
    <property type="match status" value="1"/>
</dbReference>
<evidence type="ECO:0000256" key="8">
    <source>
        <dbReference type="ARBA" id="ARBA00023136"/>
    </source>
</evidence>
<evidence type="ECO:0000313" key="13">
    <source>
        <dbReference type="Proteomes" id="UP000184278"/>
    </source>
</evidence>
<dbReference type="Gene3D" id="1.10.3720.10">
    <property type="entry name" value="MetI-like"/>
    <property type="match status" value="1"/>
</dbReference>
<evidence type="ECO:0000313" key="12">
    <source>
        <dbReference type="EMBL" id="SHI16760.1"/>
    </source>
</evidence>
<protein>
    <recommendedName>
        <fullName evidence="10">Maltose/maltodextrin transport system permease protein</fullName>
    </recommendedName>
</protein>
<dbReference type="GO" id="GO:1990060">
    <property type="term" value="C:maltose transport complex"/>
    <property type="evidence" value="ECO:0007669"/>
    <property type="project" value="TreeGrafter"/>
</dbReference>
<evidence type="ECO:0000256" key="1">
    <source>
        <dbReference type="ARBA" id="ARBA00004651"/>
    </source>
</evidence>
<dbReference type="RefSeq" id="WP_073387122.1">
    <property type="nucleotide sequence ID" value="NZ_FQXK01000014.1"/>
</dbReference>
<dbReference type="GO" id="GO:0015423">
    <property type="term" value="F:ABC-type maltose transporter activity"/>
    <property type="evidence" value="ECO:0007669"/>
    <property type="project" value="TreeGrafter"/>
</dbReference>
<evidence type="ECO:0000256" key="4">
    <source>
        <dbReference type="ARBA" id="ARBA00022475"/>
    </source>
</evidence>
<keyword evidence="5 10" id="KW-0762">Sugar transport</keyword>
<feature type="transmembrane region" description="Helical" evidence="9">
    <location>
        <begin position="96"/>
        <end position="119"/>
    </location>
</feature>
<dbReference type="GeneID" id="89508491"/>
<dbReference type="GO" id="GO:0042956">
    <property type="term" value="P:maltodextrin transmembrane transport"/>
    <property type="evidence" value="ECO:0007669"/>
    <property type="project" value="TreeGrafter"/>
</dbReference>
<evidence type="ECO:0000259" key="11">
    <source>
        <dbReference type="PROSITE" id="PS50928"/>
    </source>
</evidence>
<dbReference type="AlphaFoldDB" id="A0A1M5YXW0"/>
<keyword evidence="4 10" id="KW-1003">Cell membrane</keyword>
<dbReference type="OrthoDB" id="9778687at2"/>
<dbReference type="Proteomes" id="UP000184278">
    <property type="component" value="Unassembled WGS sequence"/>
</dbReference>
<evidence type="ECO:0000256" key="7">
    <source>
        <dbReference type="ARBA" id="ARBA00022989"/>
    </source>
</evidence>
<evidence type="ECO:0000256" key="3">
    <source>
        <dbReference type="ARBA" id="ARBA00022448"/>
    </source>
</evidence>
<comment type="function">
    <text evidence="10">Part of the ABC transporter complex MalEFGK involved in maltose/maltodextrin import. Probably responsible for the translocation of the substrate across the membrane.</text>
</comment>
<feature type="transmembrane region" description="Helical" evidence="9">
    <location>
        <begin position="152"/>
        <end position="177"/>
    </location>
</feature>
<sequence>MAKREQRTNPVSIFLRGDGITKLSFLIWGLGNIVRGQLIKGIIYLLLEISYIWFMISSGLHNMAMLGSLGTSTQGMTFNEAIGIYEITQGDNSMLILLYGVIAIVITAIFFGVWMSSVYSGEMVRKLKEGGHPVPSFGQDLRSLLNGNIHRLFLFFPMLGILVFTVMPLIYMILMAFTNYDAEHQPPGNLFTWVGLENFRLLLSSSDTLSQTFWPILGWTLVWGFVATFSCYFFGIFLAMLINSKGIKGKKVWRTIFVTAMAIPTFISLLVVSTMLGKNGIVNVLLQTWGFTTQAVPFLTNGLWAKVTVIVVNLWVGVPVTMLMVSGILMNIPAELYESAAIDGAGPVTVFVKITFPYMLFITTPYLITNLISNFNNFGVIYFLTGGEPNTLSYYKGAGKTDLLVTWLYKLTKDSKDYNLAAAIGIIIFFISVVFSLISYSRSKALKDEEGFQ</sequence>
<name>A0A1M5YXW0_BUTFI</name>
<evidence type="ECO:0000256" key="5">
    <source>
        <dbReference type="ARBA" id="ARBA00022597"/>
    </source>
</evidence>
<keyword evidence="7 9" id="KW-1133">Transmembrane helix</keyword>
<feature type="transmembrane region" description="Helical" evidence="9">
    <location>
        <begin position="418"/>
        <end position="438"/>
    </location>
</feature>
<proteinExistence type="inferred from homology"/>
<dbReference type="EMBL" id="FQXK01000014">
    <property type="protein sequence ID" value="SHI16760.1"/>
    <property type="molecule type" value="Genomic_DNA"/>
</dbReference>
<keyword evidence="6 9" id="KW-0812">Transmembrane</keyword>
<evidence type="ECO:0000256" key="10">
    <source>
        <dbReference type="RuleBase" id="RU367050"/>
    </source>
</evidence>
<comment type="subcellular location">
    <subcellularLocation>
        <location evidence="1 9">Cell membrane</location>
        <topology evidence="1 9">Multi-pass membrane protein</topology>
    </subcellularLocation>
</comment>
<dbReference type="SUPFAM" id="SSF161098">
    <property type="entry name" value="MetI-like"/>
    <property type="match status" value="1"/>
</dbReference>
<dbReference type="STRING" id="1121131.SAMN02745229_01784"/>
<comment type="similarity">
    <text evidence="2 10">Belongs to the binding-protein-dependent transport system permease family. MalFG subfamily.</text>
</comment>
<dbReference type="SUPFAM" id="SSF160964">
    <property type="entry name" value="MalF N-terminal region-like"/>
    <property type="match status" value="1"/>
</dbReference>
<dbReference type="CDD" id="cd06261">
    <property type="entry name" value="TM_PBP2"/>
    <property type="match status" value="1"/>
</dbReference>
<gene>
    <name evidence="12" type="ORF">SAMN02745229_01784</name>
</gene>
<accession>A0A1M5YXW0</accession>
<dbReference type="PROSITE" id="PS50928">
    <property type="entry name" value="ABC_TM1"/>
    <property type="match status" value="1"/>
</dbReference>
<feature type="domain" description="ABC transmembrane type-1" evidence="11">
    <location>
        <begin position="217"/>
        <end position="439"/>
    </location>
</feature>
<dbReference type="PANTHER" id="PTHR47314">
    <property type="entry name" value="MALTOSE/MALTODEXTRIN TRANSPORT SYSTEM PERMEASE PROTEIN MALF"/>
    <property type="match status" value="1"/>
</dbReference>
<keyword evidence="3 9" id="KW-0813">Transport</keyword>
<evidence type="ECO:0000256" key="2">
    <source>
        <dbReference type="ARBA" id="ARBA00009047"/>
    </source>
</evidence>
<organism evidence="12 13">
    <name type="scientific">Butyrivibrio fibrisolvens DSM 3071</name>
    <dbReference type="NCBI Taxonomy" id="1121131"/>
    <lineage>
        <taxon>Bacteria</taxon>
        <taxon>Bacillati</taxon>
        <taxon>Bacillota</taxon>
        <taxon>Clostridia</taxon>
        <taxon>Lachnospirales</taxon>
        <taxon>Lachnospiraceae</taxon>
        <taxon>Butyrivibrio</taxon>
    </lineage>
</organism>
<reference evidence="13" key="1">
    <citation type="submission" date="2016-11" db="EMBL/GenBank/DDBJ databases">
        <authorList>
            <person name="Varghese N."/>
            <person name="Submissions S."/>
        </authorList>
    </citation>
    <scope>NUCLEOTIDE SEQUENCE [LARGE SCALE GENOMIC DNA]</scope>
    <source>
        <strain evidence="13">DSM 3071</strain>
    </source>
</reference>